<reference evidence="2 4" key="2">
    <citation type="journal article" date="2012" name="Stand. Genomic Sci.">
        <title>Complete genome sequence of Thauera aminoaromatica strain MZ1T.</title>
        <authorList>
            <person name="Jiang K."/>
            <person name="Sanseverino J."/>
            <person name="Chauhan A."/>
            <person name="Lucas S."/>
            <person name="Copeland A."/>
            <person name="Lapidus A."/>
            <person name="Del Rio T.G."/>
            <person name="Dalin E."/>
            <person name="Tice H."/>
            <person name="Bruce D."/>
            <person name="Goodwin L."/>
            <person name="Pitluck S."/>
            <person name="Sims D."/>
            <person name="Brettin T."/>
            <person name="Detter J.C."/>
            <person name="Han C."/>
            <person name="Chang Y.J."/>
            <person name="Larimer F."/>
            <person name="Land M."/>
            <person name="Hauser L."/>
            <person name="Kyrpides N.C."/>
            <person name="Mikhailova N."/>
            <person name="Moser S."/>
            <person name="Jegier P."/>
            <person name="Close D."/>
            <person name="Debruyn J.M."/>
            <person name="Wang Y."/>
            <person name="Layton A.C."/>
            <person name="Allen M.S."/>
            <person name="Sayler G.S."/>
        </authorList>
    </citation>
    <scope>NUCLEOTIDE SEQUENCE [LARGE SCALE GENOMIC DNA]</scope>
    <source>
        <strain evidence="2 4">MZ1T</strain>
    </source>
</reference>
<keyword evidence="4" id="KW-1185">Reference proteome</keyword>
<evidence type="ECO:0000313" key="3">
    <source>
        <dbReference type="EMBL" id="TXH84134.1"/>
    </source>
</evidence>
<keyword evidence="1" id="KW-0732">Signal</keyword>
<evidence type="ECO:0000313" key="5">
    <source>
        <dbReference type="Proteomes" id="UP000321192"/>
    </source>
</evidence>
<dbReference type="STRING" id="85643.Tmz1t_0508"/>
<dbReference type="Proteomes" id="UP000321192">
    <property type="component" value="Unassembled WGS sequence"/>
</dbReference>
<dbReference type="RefSeq" id="WP_004265751.1">
    <property type="nucleotide sequence ID" value="NC_011662.2"/>
</dbReference>
<accession>A0A5C7SK10</accession>
<dbReference type="AlphaFoldDB" id="C4ZL98"/>
<reference evidence="3 5" key="3">
    <citation type="submission" date="2018-09" db="EMBL/GenBank/DDBJ databases">
        <title>Metagenome Assembled Genomes from an Advanced Water Purification Facility.</title>
        <authorList>
            <person name="Stamps B.W."/>
            <person name="Spear J.R."/>
        </authorList>
    </citation>
    <scope>NUCLEOTIDE SEQUENCE [LARGE SCALE GENOMIC DNA]</scope>
    <source>
        <strain evidence="3">Bin_27_1</strain>
    </source>
</reference>
<evidence type="ECO:0000313" key="4">
    <source>
        <dbReference type="Proteomes" id="UP000002186"/>
    </source>
</evidence>
<dbReference type="HOGENOM" id="CLU_1794167_0_0_4"/>
<dbReference type="Proteomes" id="UP000002186">
    <property type="component" value="Chromosome"/>
</dbReference>
<proteinExistence type="predicted"/>
<sequence length="161" mass="17461">MQHTSTVRLALLALVLAGSLGATAAHAEALACPTLSTATQVQPCPTEDELKYTYTGYCSDNARLYGRDVLTCASFENYKEVKNVALWEAEGGKFDGYLSCNVDAASIKASKAQKLSVERVKTLTRVICDYENDHRLVHRTKSECVVEAADCSGAECKARCD</sequence>
<organism evidence="2 4">
    <name type="scientific">Thauera aminoaromatica</name>
    <dbReference type="NCBI Taxonomy" id="164330"/>
    <lineage>
        <taxon>Bacteria</taxon>
        <taxon>Pseudomonadati</taxon>
        <taxon>Pseudomonadota</taxon>
        <taxon>Betaproteobacteria</taxon>
        <taxon>Rhodocyclales</taxon>
        <taxon>Zoogloeaceae</taxon>
        <taxon>Thauera</taxon>
    </lineage>
</organism>
<gene>
    <name evidence="2" type="ordered locus">Tmz1t_0508</name>
    <name evidence="3" type="ORF">E6Q80_12300</name>
</gene>
<dbReference type="KEGG" id="tmz:Tmz1t_0508"/>
<dbReference type="OrthoDB" id="8526680at2"/>
<protein>
    <submittedName>
        <fullName evidence="2">Uncharacterized protein</fullName>
    </submittedName>
</protein>
<name>C4ZL98_THASP</name>
<dbReference type="eggNOG" id="ENOG5032TSH">
    <property type="taxonomic scope" value="Bacteria"/>
</dbReference>
<evidence type="ECO:0000256" key="1">
    <source>
        <dbReference type="SAM" id="SignalP"/>
    </source>
</evidence>
<dbReference type="EMBL" id="CP001281">
    <property type="protein sequence ID" value="ACK53282.1"/>
    <property type="molecule type" value="Genomic_DNA"/>
</dbReference>
<reference evidence="4" key="1">
    <citation type="submission" date="2009-05" db="EMBL/GenBank/DDBJ databases">
        <title>Complete sequence of chromosome of Thauera sp. MZ1T.</title>
        <authorList>
            <consortium name="US DOE Joint Genome Institute"/>
            <person name="Lucas S."/>
            <person name="Copeland A."/>
            <person name="Lapidus A."/>
            <person name="Glavina del Rio T."/>
            <person name="Dalin E."/>
            <person name="Tice H."/>
            <person name="Bruce D."/>
            <person name="Goodwin L."/>
            <person name="Pitluck S."/>
            <person name="Sims D."/>
            <person name="Brettin T."/>
            <person name="Detter J.C."/>
            <person name="Han C."/>
            <person name="Larimer F."/>
            <person name="Land M."/>
            <person name="Hauser L."/>
            <person name="Kyrpides N."/>
            <person name="Mikhailova N."/>
            <person name="Sayler G.S."/>
        </authorList>
    </citation>
    <scope>NUCLEOTIDE SEQUENCE [LARGE SCALE GENOMIC DNA]</scope>
    <source>
        <strain evidence="4">MZ1T</strain>
    </source>
</reference>
<evidence type="ECO:0000313" key="2">
    <source>
        <dbReference type="EMBL" id="ACK53282.1"/>
    </source>
</evidence>
<dbReference type="EMBL" id="SSFD01000189">
    <property type="protein sequence ID" value="TXH84134.1"/>
    <property type="molecule type" value="Genomic_DNA"/>
</dbReference>
<feature type="signal peptide" evidence="1">
    <location>
        <begin position="1"/>
        <end position="24"/>
    </location>
</feature>
<accession>C4ZL98</accession>
<feature type="chain" id="PRO_5042451268" evidence="1">
    <location>
        <begin position="25"/>
        <end position="161"/>
    </location>
</feature>